<dbReference type="InterPro" id="IPR045584">
    <property type="entry name" value="Pilin-like"/>
</dbReference>
<dbReference type="Gene3D" id="3.30.700.10">
    <property type="entry name" value="Glycoprotein, Type 4 Pilin"/>
    <property type="match status" value="1"/>
</dbReference>
<evidence type="ECO:0000313" key="2">
    <source>
        <dbReference type="EMBL" id="MBM6818020.1"/>
    </source>
</evidence>
<dbReference type="EMBL" id="JACJLL010000005">
    <property type="protein sequence ID" value="MBM6818020.1"/>
    <property type="molecule type" value="Genomic_DNA"/>
</dbReference>
<evidence type="ECO:0000256" key="1">
    <source>
        <dbReference type="SAM" id="Phobius"/>
    </source>
</evidence>
<organism evidence="2 3">
    <name type="scientific">Clostridium saudiense</name>
    <dbReference type="NCBI Taxonomy" id="1414720"/>
    <lineage>
        <taxon>Bacteria</taxon>
        <taxon>Bacillati</taxon>
        <taxon>Bacillota</taxon>
        <taxon>Clostridia</taxon>
        <taxon>Eubacteriales</taxon>
        <taxon>Clostridiaceae</taxon>
        <taxon>Clostridium</taxon>
    </lineage>
</organism>
<comment type="caution">
    <text evidence="2">The sequence shown here is derived from an EMBL/GenBank/DDBJ whole genome shotgun (WGS) entry which is preliminary data.</text>
</comment>
<evidence type="ECO:0000313" key="3">
    <source>
        <dbReference type="Proteomes" id="UP000767334"/>
    </source>
</evidence>
<gene>
    <name evidence="2" type="ORF">H6A19_01490</name>
</gene>
<dbReference type="PANTHER" id="PTHR30093">
    <property type="entry name" value="GENERAL SECRETION PATHWAY PROTEIN G"/>
    <property type="match status" value="1"/>
</dbReference>
<feature type="transmembrane region" description="Helical" evidence="1">
    <location>
        <begin position="12"/>
        <end position="36"/>
    </location>
</feature>
<dbReference type="PROSITE" id="PS00409">
    <property type="entry name" value="PROKAR_NTER_METHYL"/>
    <property type="match status" value="1"/>
</dbReference>
<keyword evidence="3" id="KW-1185">Reference proteome</keyword>
<keyword evidence="1" id="KW-0472">Membrane</keyword>
<keyword evidence="1" id="KW-0812">Transmembrane</keyword>
<dbReference type="NCBIfam" id="TIGR02532">
    <property type="entry name" value="IV_pilin_GFxxxE"/>
    <property type="match status" value="1"/>
</dbReference>
<sequence length="134" mass="15717">MKINKKRGFTLIELMAVIAIIAILATVLIPTITGYINRSRKSVVINQCKNIHRIIELREVDEQFKFKENEKQIKDIFKENASFYNYDLITEKDVNKILEVKLEDELQYISTESLEEVIKNIEIDIIGNFKKLNK</sequence>
<dbReference type="RefSeq" id="WP_204571754.1">
    <property type="nucleotide sequence ID" value="NZ_JACJLL010000005.1"/>
</dbReference>
<keyword evidence="1" id="KW-1133">Transmembrane helix</keyword>
<reference evidence="2 3" key="1">
    <citation type="journal article" date="2021" name="Sci. Rep.">
        <title>The distribution of antibiotic resistance genes in chicken gut microbiota commensals.</title>
        <authorList>
            <person name="Juricova H."/>
            <person name="Matiasovicova J."/>
            <person name="Kubasova T."/>
            <person name="Cejkova D."/>
            <person name="Rychlik I."/>
        </authorList>
    </citation>
    <scope>NUCLEOTIDE SEQUENCE [LARGE SCALE GENOMIC DNA]</scope>
    <source>
        <strain evidence="2 3">An435</strain>
    </source>
</reference>
<dbReference type="Proteomes" id="UP000767334">
    <property type="component" value="Unassembled WGS sequence"/>
</dbReference>
<protein>
    <submittedName>
        <fullName evidence="2">Prepilin-type N-terminal cleavage/methylation domain-containing protein</fullName>
    </submittedName>
</protein>
<proteinExistence type="predicted"/>
<accession>A0ABS2FBV5</accession>
<name>A0ABS2FBV5_9CLOT</name>
<dbReference type="SUPFAM" id="SSF54523">
    <property type="entry name" value="Pili subunits"/>
    <property type="match status" value="1"/>
</dbReference>
<dbReference type="InterPro" id="IPR012902">
    <property type="entry name" value="N_methyl_site"/>
</dbReference>
<dbReference type="Pfam" id="PF07963">
    <property type="entry name" value="N_methyl"/>
    <property type="match status" value="1"/>
</dbReference>